<feature type="transmembrane region" description="Helical" evidence="9">
    <location>
        <begin position="15"/>
        <end position="37"/>
    </location>
</feature>
<dbReference type="InterPro" id="IPR022049">
    <property type="entry name" value="FAM69_kinase_dom"/>
</dbReference>
<proteinExistence type="inferred from homology"/>
<comment type="similarity">
    <text evidence="2">Belongs to the DIPK family.</text>
</comment>
<dbReference type="EnsemblMetazoa" id="XM_014388440.2">
    <property type="protein sequence ID" value="XP_014243926.1"/>
    <property type="gene ID" value="LOC106663542"/>
</dbReference>
<comment type="subcellular location">
    <subcellularLocation>
        <location evidence="1">Endoplasmic reticulum membrane</location>
        <topology evidence="1">Single-pass type II membrane protein</topology>
    </subcellularLocation>
</comment>
<dbReference type="GO" id="GO:0005789">
    <property type="term" value="C:endoplasmic reticulum membrane"/>
    <property type="evidence" value="ECO:0007669"/>
    <property type="project" value="UniProtKB-SubCell"/>
</dbReference>
<dbReference type="AlphaFoldDB" id="A0A8I6RIG7"/>
<dbReference type="OrthoDB" id="8543887at2759"/>
<dbReference type="SMART" id="SM01299">
    <property type="entry name" value="PIP49_N"/>
    <property type="match status" value="1"/>
</dbReference>
<dbReference type="InterPro" id="IPR011009">
    <property type="entry name" value="Kinase-like_dom_sf"/>
</dbReference>
<dbReference type="Pfam" id="PF14875">
    <property type="entry name" value="PIP49_N"/>
    <property type="match status" value="1"/>
</dbReference>
<accession>A0A8I6RIG7</accession>
<dbReference type="InterPro" id="IPR029244">
    <property type="entry name" value="FAM69_N"/>
</dbReference>
<dbReference type="CTD" id="2768997"/>
<dbReference type="RefSeq" id="XP_014243926.1">
    <property type="nucleotide sequence ID" value="XM_014388440.2"/>
</dbReference>
<evidence type="ECO:0000256" key="4">
    <source>
        <dbReference type="ARBA" id="ARBA00022824"/>
    </source>
</evidence>
<dbReference type="PANTHER" id="PTHR21093:SF2">
    <property type="entry name" value="DIVERGENT PROTEIN KINASE DOMAIN 1C"/>
    <property type="match status" value="1"/>
</dbReference>
<evidence type="ECO:0000256" key="3">
    <source>
        <dbReference type="ARBA" id="ARBA00022692"/>
    </source>
</evidence>
<evidence type="ECO:0000256" key="8">
    <source>
        <dbReference type="ARBA" id="ARBA00023157"/>
    </source>
</evidence>
<evidence type="ECO:0000313" key="12">
    <source>
        <dbReference type="Proteomes" id="UP000494040"/>
    </source>
</evidence>
<evidence type="ECO:0000256" key="1">
    <source>
        <dbReference type="ARBA" id="ARBA00004648"/>
    </source>
</evidence>
<evidence type="ECO:0000256" key="9">
    <source>
        <dbReference type="SAM" id="Phobius"/>
    </source>
</evidence>
<organism evidence="11 12">
    <name type="scientific">Cimex lectularius</name>
    <name type="common">Bed bug</name>
    <name type="synonym">Acanthia lectularia</name>
    <dbReference type="NCBI Taxonomy" id="79782"/>
    <lineage>
        <taxon>Eukaryota</taxon>
        <taxon>Metazoa</taxon>
        <taxon>Ecdysozoa</taxon>
        <taxon>Arthropoda</taxon>
        <taxon>Hexapoda</taxon>
        <taxon>Insecta</taxon>
        <taxon>Pterygota</taxon>
        <taxon>Neoptera</taxon>
        <taxon>Paraneoptera</taxon>
        <taxon>Hemiptera</taxon>
        <taxon>Heteroptera</taxon>
        <taxon>Panheteroptera</taxon>
        <taxon>Cimicomorpha</taxon>
        <taxon>Cimicidae</taxon>
        <taxon>Cimex</taxon>
    </lineage>
</organism>
<dbReference type="OMA" id="LHYDRGK"/>
<protein>
    <recommendedName>
        <fullName evidence="10">FAM69 N-terminal domain-containing protein</fullName>
    </recommendedName>
</protein>
<keyword evidence="3 9" id="KW-0812">Transmembrane</keyword>
<evidence type="ECO:0000313" key="11">
    <source>
        <dbReference type="EnsemblMetazoa" id="XP_014243926.1"/>
    </source>
</evidence>
<dbReference type="KEGG" id="clec:106663542"/>
<sequence length="407" mass="45629">MILRRLPGLVCKYKFVSLSFIFLLALVLYSLLSWGVICTNLEPWAHINQMCEDFRKRESFGDLCHALCAEKGIESLSCHPFHAGKEIVFSATLRGGNKVFVKSSNRGGEPAEVFHWVDSEGKEHYPSEEQFTMMVSDAVRLRLNISIDKEDAKRLAHFPGGQTTSNHDSELRYMEMREVWALLQHQGYLMSMVHAEKEFFPELVGSCGQYFATEYLSPALGTTVVSGDSSKFESWASRVHLAVSIIELIEQMDLENIILCDMKLTHFGINSNGKLKFLDLSVALPKTIADAMTSNGKPCAEDSDCYFHDCKSVCSKDSKVCESPITNTNLQMVCEKILLGWALPGRLILPGLLMTSQTPQSLVSLLRQCAQVIHGQHPEEREVAKHVAQRLTDTLTELDNSLEGFRS</sequence>
<dbReference type="PANTHER" id="PTHR21093">
    <property type="entry name" value="DIVERGENT PROTEIN KINASE DOMAIN 1C-RELATED"/>
    <property type="match status" value="1"/>
</dbReference>
<keyword evidence="8" id="KW-1015">Disulfide bond</keyword>
<evidence type="ECO:0000256" key="5">
    <source>
        <dbReference type="ARBA" id="ARBA00022968"/>
    </source>
</evidence>
<keyword evidence="4" id="KW-0256">Endoplasmic reticulum</keyword>
<dbReference type="Pfam" id="PF12260">
    <property type="entry name" value="PIP49_C"/>
    <property type="match status" value="1"/>
</dbReference>
<dbReference type="Proteomes" id="UP000494040">
    <property type="component" value="Unassembled WGS sequence"/>
</dbReference>
<keyword evidence="7 9" id="KW-0472">Membrane</keyword>
<evidence type="ECO:0000256" key="7">
    <source>
        <dbReference type="ARBA" id="ARBA00023136"/>
    </source>
</evidence>
<name>A0A8I6RIG7_CIMLE</name>
<keyword evidence="6 9" id="KW-1133">Transmembrane helix</keyword>
<feature type="domain" description="FAM69 N-terminal" evidence="10">
    <location>
        <begin position="4"/>
        <end position="158"/>
    </location>
</feature>
<evidence type="ECO:0000259" key="10">
    <source>
        <dbReference type="SMART" id="SM01299"/>
    </source>
</evidence>
<dbReference type="GeneID" id="106663542"/>
<evidence type="ECO:0000256" key="2">
    <source>
        <dbReference type="ARBA" id="ARBA00006338"/>
    </source>
</evidence>
<evidence type="ECO:0000256" key="6">
    <source>
        <dbReference type="ARBA" id="ARBA00022989"/>
    </source>
</evidence>
<dbReference type="SUPFAM" id="SSF56112">
    <property type="entry name" value="Protein kinase-like (PK-like)"/>
    <property type="match status" value="1"/>
</dbReference>
<keyword evidence="5" id="KW-0735">Signal-anchor</keyword>
<keyword evidence="12" id="KW-1185">Reference proteome</keyword>
<reference evidence="11" key="1">
    <citation type="submission" date="2022-01" db="UniProtKB">
        <authorList>
            <consortium name="EnsemblMetazoa"/>
        </authorList>
    </citation>
    <scope>IDENTIFICATION</scope>
</reference>